<reference evidence="2 3" key="1">
    <citation type="submission" date="2017-05" db="EMBL/GenBank/DDBJ databases">
        <authorList>
            <person name="Varghese N."/>
            <person name="Submissions S."/>
        </authorList>
    </citation>
    <scope>NUCLEOTIDE SEQUENCE [LARGE SCALE GENOMIC DNA]</scope>
    <source>
        <strain evidence="2 3">DSM 25457</strain>
    </source>
</reference>
<gene>
    <name evidence="2" type="ORF">SAMN06265222_109190</name>
</gene>
<name>A0ABY1QB09_9BACT</name>
<evidence type="ECO:0000259" key="1">
    <source>
        <dbReference type="Pfam" id="PF01610"/>
    </source>
</evidence>
<comment type="caution">
    <text evidence="2">The sequence shown here is derived from an EMBL/GenBank/DDBJ whole genome shotgun (WGS) entry which is preliminary data.</text>
</comment>
<evidence type="ECO:0000313" key="2">
    <source>
        <dbReference type="EMBL" id="SMP66098.1"/>
    </source>
</evidence>
<proteinExistence type="predicted"/>
<dbReference type="EMBL" id="FXUG01000009">
    <property type="protein sequence ID" value="SMP66098.1"/>
    <property type="molecule type" value="Genomic_DNA"/>
</dbReference>
<protein>
    <submittedName>
        <fullName evidence="2">Transposase</fullName>
    </submittedName>
</protein>
<dbReference type="Proteomes" id="UP001158067">
    <property type="component" value="Unassembled WGS sequence"/>
</dbReference>
<keyword evidence="3" id="KW-1185">Reference proteome</keyword>
<dbReference type="Pfam" id="PF01610">
    <property type="entry name" value="DDE_Tnp_ISL3"/>
    <property type="match status" value="1"/>
</dbReference>
<accession>A0ABY1QB09</accession>
<organism evidence="2 3">
    <name type="scientific">Neorhodopirellula lusitana</name>
    <dbReference type="NCBI Taxonomy" id="445327"/>
    <lineage>
        <taxon>Bacteria</taxon>
        <taxon>Pseudomonadati</taxon>
        <taxon>Planctomycetota</taxon>
        <taxon>Planctomycetia</taxon>
        <taxon>Pirellulales</taxon>
        <taxon>Pirellulaceae</taxon>
        <taxon>Neorhodopirellula</taxon>
    </lineage>
</organism>
<feature type="domain" description="Transposase IS204/IS1001/IS1096/IS1165 DDE" evidence="1">
    <location>
        <begin position="1"/>
        <end position="63"/>
    </location>
</feature>
<dbReference type="InterPro" id="IPR002560">
    <property type="entry name" value="Transposase_DDE"/>
</dbReference>
<sequence length="104" mass="12253">MEMNAAYVKAAKEKILLEKHKIVHDRFHRMKLDSEAIEKQRRDKHRKLFKEGDHRLARSRYQMPCGHRASDRTAELWLGFVLTTRIRNSQIFDVQQNASGPLAP</sequence>
<evidence type="ECO:0000313" key="3">
    <source>
        <dbReference type="Proteomes" id="UP001158067"/>
    </source>
</evidence>